<proteinExistence type="predicted"/>
<protein>
    <submittedName>
        <fullName evidence="1">Uncharacterized protein</fullName>
    </submittedName>
</protein>
<reference evidence="1 2" key="1">
    <citation type="journal article" date="2021" name="Hortic Res">
        <title>High-quality reference genome and annotation aids understanding of berry development for evergreen blueberry (Vaccinium darrowii).</title>
        <authorList>
            <person name="Yu J."/>
            <person name="Hulse-Kemp A.M."/>
            <person name="Babiker E."/>
            <person name="Staton M."/>
        </authorList>
    </citation>
    <scope>NUCLEOTIDE SEQUENCE [LARGE SCALE GENOMIC DNA]</scope>
    <source>
        <strain evidence="2">cv. NJ 8807/NJ 8810</strain>
        <tissue evidence="1">Young leaf</tissue>
    </source>
</reference>
<comment type="caution">
    <text evidence="1">The sequence shown here is derived from an EMBL/GenBank/DDBJ whole genome shotgun (WGS) entry which is preliminary data.</text>
</comment>
<keyword evidence="2" id="KW-1185">Reference proteome</keyword>
<organism evidence="1 2">
    <name type="scientific">Vaccinium darrowii</name>
    <dbReference type="NCBI Taxonomy" id="229202"/>
    <lineage>
        <taxon>Eukaryota</taxon>
        <taxon>Viridiplantae</taxon>
        <taxon>Streptophyta</taxon>
        <taxon>Embryophyta</taxon>
        <taxon>Tracheophyta</taxon>
        <taxon>Spermatophyta</taxon>
        <taxon>Magnoliopsida</taxon>
        <taxon>eudicotyledons</taxon>
        <taxon>Gunneridae</taxon>
        <taxon>Pentapetalae</taxon>
        <taxon>asterids</taxon>
        <taxon>Ericales</taxon>
        <taxon>Ericaceae</taxon>
        <taxon>Vaccinioideae</taxon>
        <taxon>Vaccinieae</taxon>
        <taxon>Vaccinium</taxon>
    </lineage>
</organism>
<sequence>MEGLPSFFKVFLPSNCSERLRIPVAFVAAVEGRIPDKVFLRNRRGNLWRLKVTKDGDDFHFSDGWVKFVEDNSLEHGDFVVFDYDWIDVFYVQIFGGTACEKEVIGPSNLAVNEEEEKCSKENGDALEEEEPEATTLRNGNKGKAAIQVNDDEKLKATTLRNGNKGKAAVKVKDDVDVFEYGIVSHPKNAYFVTKLRQKRKTELYVPTDVVKDHGLQLPENLILLDEEGKRWSSKVKTWGDGRIWLTGGWRKFCKWNHLKPEDRCLCEFVHGEGKEGIYLKMRILREGSWLPKGESQAGLGPSS</sequence>
<dbReference type="Proteomes" id="UP000828048">
    <property type="component" value="Chromosome 2"/>
</dbReference>
<accession>A0ACB7WWR1</accession>
<evidence type="ECO:0000313" key="2">
    <source>
        <dbReference type="Proteomes" id="UP000828048"/>
    </source>
</evidence>
<dbReference type="EMBL" id="CM037152">
    <property type="protein sequence ID" value="KAH7832951.1"/>
    <property type="molecule type" value="Genomic_DNA"/>
</dbReference>
<gene>
    <name evidence="1" type="ORF">Vadar_001715</name>
</gene>
<name>A0ACB7WWR1_9ERIC</name>
<evidence type="ECO:0000313" key="1">
    <source>
        <dbReference type="EMBL" id="KAH7832951.1"/>
    </source>
</evidence>